<comment type="subcellular location">
    <subcellularLocation>
        <location evidence="1">Periplasm</location>
    </subcellularLocation>
</comment>
<dbReference type="EMBL" id="JAWDIP010000003">
    <property type="protein sequence ID" value="MDY0393676.1"/>
    <property type="molecule type" value="Genomic_DNA"/>
</dbReference>
<keyword evidence="6" id="KW-1185">Reference proteome</keyword>
<dbReference type="Proteomes" id="UP001281447">
    <property type="component" value="Unassembled WGS sequence"/>
</dbReference>
<evidence type="ECO:0000256" key="1">
    <source>
        <dbReference type="ARBA" id="ARBA00004418"/>
    </source>
</evidence>
<dbReference type="SUPFAM" id="SSF53850">
    <property type="entry name" value="Periplasmic binding protein-like II"/>
    <property type="match status" value="1"/>
</dbReference>
<evidence type="ECO:0000256" key="3">
    <source>
        <dbReference type="ARBA" id="ARBA00022729"/>
    </source>
</evidence>
<evidence type="ECO:0000259" key="4">
    <source>
        <dbReference type="Pfam" id="PF00496"/>
    </source>
</evidence>
<keyword evidence="3" id="KW-0732">Signal</keyword>
<comment type="caution">
    <text evidence="5">The sequence shown here is derived from an EMBL/GenBank/DDBJ whole genome shotgun (WGS) entry which is preliminary data.</text>
</comment>
<protein>
    <submittedName>
        <fullName evidence="5">ABC transporter substrate-binding protein</fullName>
    </submittedName>
</protein>
<reference evidence="5 6" key="1">
    <citation type="submission" date="2023-10" db="EMBL/GenBank/DDBJ databases">
        <title>Virgibacillus halophilus 5B73C genome.</title>
        <authorList>
            <person name="Miliotis G."/>
            <person name="Sengupta P."/>
            <person name="Hameed A."/>
            <person name="Chuvochina M."/>
            <person name="Mcdonagh F."/>
            <person name="Simpson A.C."/>
            <person name="Singh N.K."/>
            <person name="Rekha P.D."/>
            <person name="Raman K."/>
            <person name="Hugenholtz P."/>
            <person name="Venkateswaran K."/>
        </authorList>
    </citation>
    <scope>NUCLEOTIDE SEQUENCE [LARGE SCALE GENOMIC DNA]</scope>
    <source>
        <strain evidence="5 6">5B73C</strain>
    </source>
</reference>
<proteinExistence type="inferred from homology"/>
<name>A0ABU5C2Y2_9BACI</name>
<sequence length="232" mass="26429">MIKKVRQAMNYAINQDEYIKVVKNGYAKKLDSILPTTNVFYSKQTTYDYDLEKAKQLMKEAGYEDGFSTEIWGSDSSKDKLGMQFIQQQLKKINIDVDVKQMERGTLSDQINNPKSAKDSKVQMWYVGWSSTIGDTDNAINPLFSSTSFPPNGSNTAYYSNKKVDTLIEGALHATTEKEAGEKYDEIQKIVFDEAPWLFMGTDEQGTAKNKNLKGAWRSADGNLYLRDMEWK</sequence>
<accession>A0ABU5C2Y2</accession>
<evidence type="ECO:0000256" key="2">
    <source>
        <dbReference type="ARBA" id="ARBA00005695"/>
    </source>
</evidence>
<comment type="similarity">
    <text evidence="2">Belongs to the bacterial solute-binding protein 5 family.</text>
</comment>
<dbReference type="Pfam" id="PF00496">
    <property type="entry name" value="SBP_bac_5"/>
    <property type="match status" value="1"/>
</dbReference>
<dbReference type="InterPro" id="IPR039424">
    <property type="entry name" value="SBP_5"/>
</dbReference>
<evidence type="ECO:0000313" key="5">
    <source>
        <dbReference type="EMBL" id="MDY0393676.1"/>
    </source>
</evidence>
<feature type="domain" description="Solute-binding protein family 5" evidence="4">
    <location>
        <begin position="3"/>
        <end position="148"/>
    </location>
</feature>
<dbReference type="PANTHER" id="PTHR30290">
    <property type="entry name" value="PERIPLASMIC BINDING COMPONENT OF ABC TRANSPORTER"/>
    <property type="match status" value="1"/>
</dbReference>
<dbReference type="InterPro" id="IPR000914">
    <property type="entry name" value="SBP_5_dom"/>
</dbReference>
<dbReference type="Gene3D" id="3.10.105.10">
    <property type="entry name" value="Dipeptide-binding Protein, Domain 3"/>
    <property type="match status" value="1"/>
</dbReference>
<dbReference type="PANTHER" id="PTHR30290:SF32">
    <property type="entry name" value="GLUTATHIONE-BINDING PROTEIN GSIB"/>
    <property type="match status" value="1"/>
</dbReference>
<evidence type="ECO:0000313" key="6">
    <source>
        <dbReference type="Proteomes" id="UP001281447"/>
    </source>
</evidence>
<organism evidence="5 6">
    <name type="scientific">Tigheibacillus halophilus</name>
    <dbReference type="NCBI Taxonomy" id="361280"/>
    <lineage>
        <taxon>Bacteria</taxon>
        <taxon>Bacillati</taxon>
        <taxon>Bacillota</taxon>
        <taxon>Bacilli</taxon>
        <taxon>Bacillales</taxon>
        <taxon>Bacillaceae</taxon>
        <taxon>Tigheibacillus</taxon>
    </lineage>
</organism>
<gene>
    <name evidence="5" type="ORF">RWE15_03505</name>
</gene>